<keyword evidence="1" id="KW-0472">Membrane</keyword>
<dbReference type="Proteomes" id="UP001141806">
    <property type="component" value="Unassembled WGS sequence"/>
</dbReference>
<evidence type="ECO:0000313" key="2">
    <source>
        <dbReference type="EMBL" id="KAJ4966923.1"/>
    </source>
</evidence>
<evidence type="ECO:0000256" key="1">
    <source>
        <dbReference type="SAM" id="Phobius"/>
    </source>
</evidence>
<proteinExistence type="predicted"/>
<name>A0A9Q0KAG1_9MAGN</name>
<dbReference type="AlphaFoldDB" id="A0A9Q0KAG1"/>
<accession>A0A9Q0KAG1</accession>
<comment type="caution">
    <text evidence="2">The sequence shown here is derived from an EMBL/GenBank/DDBJ whole genome shotgun (WGS) entry which is preliminary data.</text>
</comment>
<organism evidence="2 3">
    <name type="scientific">Protea cynaroides</name>
    <dbReference type="NCBI Taxonomy" id="273540"/>
    <lineage>
        <taxon>Eukaryota</taxon>
        <taxon>Viridiplantae</taxon>
        <taxon>Streptophyta</taxon>
        <taxon>Embryophyta</taxon>
        <taxon>Tracheophyta</taxon>
        <taxon>Spermatophyta</taxon>
        <taxon>Magnoliopsida</taxon>
        <taxon>Proteales</taxon>
        <taxon>Proteaceae</taxon>
        <taxon>Protea</taxon>
    </lineage>
</organism>
<reference evidence="2" key="1">
    <citation type="journal article" date="2023" name="Plant J.">
        <title>The genome of the king protea, Protea cynaroides.</title>
        <authorList>
            <person name="Chang J."/>
            <person name="Duong T.A."/>
            <person name="Schoeman C."/>
            <person name="Ma X."/>
            <person name="Roodt D."/>
            <person name="Barker N."/>
            <person name="Li Z."/>
            <person name="Van de Peer Y."/>
            <person name="Mizrachi E."/>
        </authorList>
    </citation>
    <scope>NUCLEOTIDE SEQUENCE</scope>
    <source>
        <tissue evidence="2">Young leaves</tissue>
    </source>
</reference>
<dbReference type="EMBL" id="JAMYWD010000007">
    <property type="protein sequence ID" value="KAJ4966923.1"/>
    <property type="molecule type" value="Genomic_DNA"/>
</dbReference>
<gene>
    <name evidence="2" type="ORF">NE237_018772</name>
</gene>
<keyword evidence="1" id="KW-0812">Transmembrane</keyword>
<sequence>MMIPFPSPNGSSSYLLRYTISPTFFSLSSSLASVPGWFCSPLLFCFTSIFCNFGTNQRRIFNDWFLLVLYGSYNTTKHQNIETSPLFLNLYCMIPTYSILLCVG</sequence>
<keyword evidence="1" id="KW-1133">Transmembrane helix</keyword>
<feature type="transmembrane region" description="Helical" evidence="1">
    <location>
        <begin position="34"/>
        <end position="53"/>
    </location>
</feature>
<protein>
    <submittedName>
        <fullName evidence="2">Uncharacterized protein</fullName>
    </submittedName>
</protein>
<evidence type="ECO:0000313" key="3">
    <source>
        <dbReference type="Proteomes" id="UP001141806"/>
    </source>
</evidence>
<keyword evidence="3" id="KW-1185">Reference proteome</keyword>